<accession>A0ABV7VD30</accession>
<dbReference type="Proteomes" id="UP001595711">
    <property type="component" value="Unassembled WGS sequence"/>
</dbReference>
<feature type="domain" description="GH15-like" evidence="1">
    <location>
        <begin position="219"/>
        <end position="581"/>
    </location>
</feature>
<keyword evidence="3" id="KW-0378">Hydrolase</keyword>
<dbReference type="SUPFAM" id="SSF48208">
    <property type="entry name" value="Six-hairpin glycosidases"/>
    <property type="match status" value="1"/>
</dbReference>
<dbReference type="InterPro" id="IPR045582">
    <property type="entry name" value="Trehalase-like_N"/>
</dbReference>
<evidence type="ECO:0000313" key="3">
    <source>
        <dbReference type="EMBL" id="MFC3675330.1"/>
    </source>
</evidence>
<dbReference type="Pfam" id="PF19291">
    <property type="entry name" value="TREH_N"/>
    <property type="match status" value="1"/>
</dbReference>
<feature type="domain" description="Trehalase-like N-terminal" evidence="2">
    <location>
        <begin position="3"/>
        <end position="138"/>
    </location>
</feature>
<sequence length="602" mass="65877">MSSRIEDYAVIGNCETMALVGRDGSIDWLGLPRFDSPACFAALLGEPEHGRWLIAPEDRKATVTRRYRGSTMLLETTFETATGAVCVIDCMTHRDGISDVVRLVRGLRGTVAMHTELVVRFGYGSIVPWATRRHDGRRQFVAGPDRLVLAADVPLRGRDMKTVGRFEVSEGEEVGFVLSWTPSFQPDPPKLPAAEAIAAVEAFWTDWAAAFTPGAEWSDAILRSLLTLKALTHRQTGGIVAAGTTSLPEQPGGSRNWDYRLCWLRDSTFTLYALIGGGFLGEAQAWREWLLRAVAGDPADLQIMYGIAGERRLVEYEVPWLPGYGGASPVRVGNAAAGQLQLDVYGEVMDTLYVARKAGLPPEPAAWALETALVEHLETIWDQPDDGIWEVRGGRRHFTHSKVMAWVAFDRAVRSAEEFGLHAPLERWRAVRDAIHAQVCDKGFDAAQNSFVQSYGSTALDASLLLIAMVGFLPADDPRIIGTVTAIERGLLRNGLVLRYDTGEVADGLPPGEGAFLACSFWLADNYILLGRHAEARALFERLLGLCNDVGLLAEEYDPVNRRQLGNFPQAFSHLALINTARNLLDAAGPAQQRAEGGKPGE</sequence>
<dbReference type="InterPro" id="IPR011613">
    <property type="entry name" value="GH15-like"/>
</dbReference>
<reference evidence="4" key="1">
    <citation type="journal article" date="2019" name="Int. J. Syst. Evol. Microbiol.">
        <title>The Global Catalogue of Microorganisms (GCM) 10K type strain sequencing project: providing services to taxonomists for standard genome sequencing and annotation.</title>
        <authorList>
            <consortium name="The Broad Institute Genomics Platform"/>
            <consortium name="The Broad Institute Genome Sequencing Center for Infectious Disease"/>
            <person name="Wu L."/>
            <person name="Ma J."/>
        </authorList>
    </citation>
    <scope>NUCLEOTIDE SEQUENCE [LARGE SCALE GENOMIC DNA]</scope>
    <source>
        <strain evidence="4">KCTC 42182</strain>
    </source>
</reference>
<gene>
    <name evidence="3" type="ORF">ACFOOQ_07240</name>
</gene>
<dbReference type="InterPro" id="IPR008928">
    <property type="entry name" value="6-hairpin_glycosidase_sf"/>
</dbReference>
<comment type="caution">
    <text evidence="3">The sequence shown here is derived from an EMBL/GenBank/DDBJ whole genome shotgun (WGS) entry which is preliminary data.</text>
</comment>
<evidence type="ECO:0000313" key="4">
    <source>
        <dbReference type="Proteomes" id="UP001595711"/>
    </source>
</evidence>
<evidence type="ECO:0000259" key="1">
    <source>
        <dbReference type="Pfam" id="PF00723"/>
    </source>
</evidence>
<dbReference type="EMBL" id="JBHRYJ010000001">
    <property type="protein sequence ID" value="MFC3675330.1"/>
    <property type="molecule type" value="Genomic_DNA"/>
</dbReference>
<dbReference type="InterPro" id="IPR012341">
    <property type="entry name" value="6hp_glycosidase-like_sf"/>
</dbReference>
<keyword evidence="4" id="KW-1185">Reference proteome</keyword>
<evidence type="ECO:0000259" key="2">
    <source>
        <dbReference type="Pfam" id="PF19291"/>
    </source>
</evidence>
<organism evidence="3 4">
    <name type="scientific">Ferrovibrio xuzhouensis</name>
    <dbReference type="NCBI Taxonomy" id="1576914"/>
    <lineage>
        <taxon>Bacteria</taxon>
        <taxon>Pseudomonadati</taxon>
        <taxon>Pseudomonadota</taxon>
        <taxon>Alphaproteobacteria</taxon>
        <taxon>Rhodospirillales</taxon>
        <taxon>Rhodospirillaceae</taxon>
        <taxon>Ferrovibrio</taxon>
    </lineage>
</organism>
<dbReference type="PANTHER" id="PTHR31616">
    <property type="entry name" value="TREHALASE"/>
    <property type="match status" value="1"/>
</dbReference>
<protein>
    <submittedName>
        <fullName evidence="3">Glycoside hydrolase family 15 protein</fullName>
    </submittedName>
</protein>
<name>A0ABV7VD30_9PROT</name>
<dbReference type="RefSeq" id="WP_379723697.1">
    <property type="nucleotide sequence ID" value="NZ_JBHRYJ010000001.1"/>
</dbReference>
<dbReference type="Gene3D" id="1.50.10.10">
    <property type="match status" value="1"/>
</dbReference>
<proteinExistence type="predicted"/>
<dbReference type="Pfam" id="PF00723">
    <property type="entry name" value="Glyco_hydro_15"/>
    <property type="match status" value="1"/>
</dbReference>
<dbReference type="GO" id="GO:0016787">
    <property type="term" value="F:hydrolase activity"/>
    <property type="evidence" value="ECO:0007669"/>
    <property type="project" value="UniProtKB-KW"/>
</dbReference>
<dbReference type="PANTHER" id="PTHR31616:SF0">
    <property type="entry name" value="GLUCAN 1,4-ALPHA-GLUCOSIDASE"/>
    <property type="match status" value="1"/>
</dbReference>